<dbReference type="Proteomes" id="UP001158576">
    <property type="component" value="Chromosome 2"/>
</dbReference>
<feature type="domain" description="IRF-2BP1/2-like middle" evidence="7">
    <location>
        <begin position="281"/>
        <end position="395"/>
    </location>
</feature>
<dbReference type="PANTHER" id="PTHR10816">
    <property type="entry name" value="MYELIN TRANSCRIPTION FACTOR 1-RELATED"/>
    <property type="match status" value="1"/>
</dbReference>
<comment type="similarity">
    <text evidence="2">Belongs to the IRF2BP family.</text>
</comment>
<dbReference type="Pfam" id="PF25457">
    <property type="entry name" value="IRF-2BP1_2_M"/>
    <property type="match status" value="1"/>
</dbReference>
<dbReference type="Pfam" id="PF11261">
    <property type="entry name" value="IRF-2BP1_2"/>
    <property type="match status" value="1"/>
</dbReference>
<evidence type="ECO:0000259" key="6">
    <source>
        <dbReference type="Pfam" id="PF25454"/>
    </source>
</evidence>
<feature type="region of interest" description="Disordered" evidence="4">
    <location>
        <begin position="119"/>
        <end position="139"/>
    </location>
</feature>
<feature type="compositionally biased region" description="Basic and acidic residues" evidence="4">
    <location>
        <begin position="436"/>
        <end position="455"/>
    </location>
</feature>
<dbReference type="PANTHER" id="PTHR10816:SF19">
    <property type="entry name" value="PROTEIN INTERACTING WITH TTK69 AND SIN3A, ISOFORM D"/>
    <property type="match status" value="1"/>
</dbReference>
<feature type="compositionally biased region" description="Acidic residues" evidence="4">
    <location>
        <begin position="411"/>
        <end position="421"/>
    </location>
</feature>
<feature type="region of interest" description="Disordered" evidence="4">
    <location>
        <begin position="389"/>
        <end position="482"/>
    </location>
</feature>
<dbReference type="Pfam" id="PF25454">
    <property type="entry name" value="zf-C3HC4_IRF-2BP1_2"/>
    <property type="match status" value="1"/>
</dbReference>
<evidence type="ECO:0000256" key="2">
    <source>
        <dbReference type="ARBA" id="ARBA00010802"/>
    </source>
</evidence>
<dbReference type="InterPro" id="IPR022750">
    <property type="entry name" value="IRF-2BP1_2-like_Znf"/>
</dbReference>
<dbReference type="InterPro" id="IPR057414">
    <property type="entry name" value="Zf-C3HC4_IRF-2BP1_2"/>
</dbReference>
<sequence>MDQRGAMSVPGQPAPNIKRVTCYLCETQKLPWAVIDTIPGLPDGNHVCRSCVNFEGIDRIADVIAETVRQKAEYARSQLPNGSRDLYGAPPKTGALSGRDLLMKQMNESRNIDPNRVREVPRHARPEPPRPLVRPPGTQSVVAPFTNNGSRFIPKLPTHSMTALPPQLNPGAAAHAMMPSEFTRRNPGGTIRTSTGNFLPTMNPSPVTPYGHEVPKSISQHPHSQAITQPINSAAGGIPRPIAKTIEGQIASIQHQSPSPLSAQTLVKELNIASLNSSKDLLNKCVPFRVRFRKDSTIRGRVIQFSTKNELRVYIEYPIGSTKIFKSVQTVAHQMALDAVGGNMEKMTPISGNGYKDIQYEVKHRSDDWRLLSDLLPEGVRRFQDPVQPEMLPTKYSDPNAPTPPVKAEPGDSDQGSDNEIEVVQPSPAPIKRPHHSSEDGPERKWARPEDRDPRASASPKAPPSQKSNSPHASSPDGNMNGRTDNAQLLCHLCKNRLEASHFVQCPSQQLHRFCFPCCQRTIRRSLNENPTTEVFCPSGVRCAIAGSQNPWAFMQAEIETILDRASHVASSQPSLTNG</sequence>
<dbReference type="InterPro" id="IPR058682">
    <property type="entry name" value="IRF-2BP1/2-like_M"/>
</dbReference>
<keyword evidence="3" id="KW-0539">Nucleus</keyword>
<evidence type="ECO:0000259" key="7">
    <source>
        <dbReference type="Pfam" id="PF25457"/>
    </source>
</evidence>
<feature type="domain" description="Interferon regulatory factor 2-binding protein 1/2-like zinc finger" evidence="5">
    <location>
        <begin position="19"/>
        <end position="71"/>
    </location>
</feature>
<dbReference type="EMBL" id="OU015567">
    <property type="protein sequence ID" value="CAG5114135.1"/>
    <property type="molecule type" value="Genomic_DNA"/>
</dbReference>
<proteinExistence type="inferred from homology"/>
<keyword evidence="9" id="KW-1185">Reference proteome</keyword>
<feature type="compositionally biased region" description="Basic and acidic residues" evidence="4">
    <location>
        <begin position="119"/>
        <end position="128"/>
    </location>
</feature>
<evidence type="ECO:0000313" key="8">
    <source>
        <dbReference type="EMBL" id="CAG5114135.1"/>
    </source>
</evidence>
<organism evidence="8 9">
    <name type="scientific">Oikopleura dioica</name>
    <name type="common">Tunicate</name>
    <dbReference type="NCBI Taxonomy" id="34765"/>
    <lineage>
        <taxon>Eukaryota</taxon>
        <taxon>Metazoa</taxon>
        <taxon>Chordata</taxon>
        <taxon>Tunicata</taxon>
        <taxon>Appendicularia</taxon>
        <taxon>Copelata</taxon>
        <taxon>Oikopleuridae</taxon>
        <taxon>Oikopleura</taxon>
    </lineage>
</organism>
<evidence type="ECO:0000259" key="5">
    <source>
        <dbReference type="Pfam" id="PF11261"/>
    </source>
</evidence>
<evidence type="ECO:0000256" key="3">
    <source>
        <dbReference type="ARBA" id="ARBA00023242"/>
    </source>
</evidence>
<evidence type="ECO:0000256" key="1">
    <source>
        <dbReference type="ARBA" id="ARBA00004123"/>
    </source>
</evidence>
<dbReference type="InterPro" id="IPR044882">
    <property type="entry name" value="I2BP1/2_C3HC4-RING_sf"/>
</dbReference>
<comment type="subcellular location">
    <subcellularLocation>
        <location evidence="1">Nucleus</location>
    </subcellularLocation>
</comment>
<feature type="domain" description="Interferon regulatory factor 2-binding protein 1/2-like C3HC4 zinc finger" evidence="6">
    <location>
        <begin position="490"/>
        <end position="563"/>
    </location>
</feature>
<feature type="compositionally biased region" description="Polar residues" evidence="4">
    <location>
        <begin position="472"/>
        <end position="482"/>
    </location>
</feature>
<accession>A0ABN7TAT7</accession>
<feature type="compositionally biased region" description="Low complexity" evidence="4">
    <location>
        <begin position="456"/>
        <end position="471"/>
    </location>
</feature>
<dbReference type="CDD" id="cd16511">
    <property type="entry name" value="vRING-HC_IRF2BP1-like"/>
    <property type="match status" value="1"/>
</dbReference>
<gene>
    <name evidence="8" type="ORF">OKIOD_LOCUS16969</name>
</gene>
<evidence type="ECO:0000313" key="9">
    <source>
        <dbReference type="Proteomes" id="UP001158576"/>
    </source>
</evidence>
<protein>
    <submittedName>
        <fullName evidence="8">Oidioi.mRNA.OKI2018_I69.chr2.g8204.t1.cds</fullName>
    </submittedName>
</protein>
<dbReference type="SUPFAM" id="SSF57850">
    <property type="entry name" value="RING/U-box"/>
    <property type="match status" value="1"/>
</dbReference>
<reference evidence="8 9" key="1">
    <citation type="submission" date="2021-04" db="EMBL/GenBank/DDBJ databases">
        <authorList>
            <person name="Bliznina A."/>
        </authorList>
    </citation>
    <scope>NUCLEOTIDE SEQUENCE [LARGE SCALE GENOMIC DNA]</scope>
</reference>
<dbReference type="Gene3D" id="1.10.10.1580">
    <property type="entry name" value="Interferon regulatory factor 2-binding protein"/>
    <property type="match status" value="1"/>
</dbReference>
<evidence type="ECO:0000256" key="4">
    <source>
        <dbReference type="SAM" id="MobiDB-lite"/>
    </source>
</evidence>
<name>A0ABN7TAT7_OIKDI</name>